<sequence>MPFFMPTSKKIHIKHKKAYANLLSLVIMLSNFMDTGV</sequence>
<reference evidence="1 2" key="1">
    <citation type="submission" date="2016-04" db="EMBL/GenBank/DDBJ databases">
        <title>ATOL: Assembling a taxonomically balanced genome-scale reconstruction of the evolutionary history of the Enterobacteriaceae.</title>
        <authorList>
            <person name="Plunkett G.III."/>
            <person name="Neeno-Eckwall E.C."/>
            <person name="Glasner J.D."/>
            <person name="Perna N.T."/>
        </authorList>
    </citation>
    <scope>NUCLEOTIDE SEQUENCE [LARGE SCALE GENOMIC DNA]</scope>
    <source>
        <strain evidence="1 2">ATCC 35613</strain>
    </source>
</reference>
<evidence type="ECO:0000313" key="1">
    <source>
        <dbReference type="EMBL" id="OAT51735.1"/>
    </source>
</evidence>
<organism evidence="1 2">
    <name type="scientific">Providencia heimbachae ATCC 35613</name>
    <dbReference type="NCBI Taxonomy" id="1354272"/>
    <lineage>
        <taxon>Bacteria</taxon>
        <taxon>Pseudomonadati</taxon>
        <taxon>Pseudomonadota</taxon>
        <taxon>Gammaproteobacteria</taxon>
        <taxon>Enterobacterales</taxon>
        <taxon>Morganellaceae</taxon>
        <taxon>Providencia</taxon>
    </lineage>
</organism>
<dbReference type="Proteomes" id="UP000078224">
    <property type="component" value="Unassembled WGS sequence"/>
</dbReference>
<accession>A0A1B7JV29</accession>
<proteinExistence type="predicted"/>
<evidence type="ECO:0000313" key="2">
    <source>
        <dbReference type="Proteomes" id="UP000078224"/>
    </source>
</evidence>
<name>A0A1B7JV29_9GAMM</name>
<gene>
    <name evidence="1" type="ORF">M998_1973</name>
</gene>
<dbReference type="EMBL" id="LXEW01000029">
    <property type="protein sequence ID" value="OAT51735.1"/>
    <property type="molecule type" value="Genomic_DNA"/>
</dbReference>
<protein>
    <submittedName>
        <fullName evidence="1">Uncharacterized protein</fullName>
    </submittedName>
</protein>
<dbReference type="PATRIC" id="fig|1354272.4.peg.2002"/>
<dbReference type="AlphaFoldDB" id="A0A1B7JV29"/>
<comment type="caution">
    <text evidence="1">The sequence shown here is derived from an EMBL/GenBank/DDBJ whole genome shotgun (WGS) entry which is preliminary data.</text>
</comment>
<keyword evidence="2" id="KW-1185">Reference proteome</keyword>